<sequence length="230" mass="24911">MTSGLPGQVLDQLGAAIVNGEYPPGAVLRTEELERAFAVSRTVAREALRVLEAMRLVTSRRRVGITVQPLAAWNLYDPLVIRWRLACEARADQLRSLSELRSATEPVAAALAARRATPEQAGELTVLAVNLRATAKARDLDAFLVHDIAFHRLVLAASGNEMFTQLGDVVGEVLTGRTHYHLMPEEPQPAAVRLHIEVAEAIAAGAPDRAEAAMRAIVTQAMEEMELGLP</sequence>
<reference evidence="6" key="1">
    <citation type="submission" date="2016-10" db="EMBL/GenBank/DDBJ databases">
        <authorList>
            <person name="Varghese N."/>
            <person name="Submissions S."/>
        </authorList>
    </citation>
    <scope>NUCLEOTIDE SEQUENCE [LARGE SCALE GENOMIC DNA]</scope>
    <source>
        <strain evidence="6">IBRC-M 10403</strain>
    </source>
</reference>
<dbReference type="Gene3D" id="1.20.120.530">
    <property type="entry name" value="GntR ligand-binding domain-like"/>
    <property type="match status" value="1"/>
</dbReference>
<keyword evidence="6" id="KW-1185">Reference proteome</keyword>
<dbReference type="InterPro" id="IPR000524">
    <property type="entry name" value="Tscrpt_reg_HTH_GntR"/>
</dbReference>
<dbReference type="InterPro" id="IPR008920">
    <property type="entry name" value="TF_FadR/GntR_C"/>
</dbReference>
<accession>A0A1G6R0G2</accession>
<evidence type="ECO:0000313" key="5">
    <source>
        <dbReference type="EMBL" id="SDC98160.1"/>
    </source>
</evidence>
<protein>
    <submittedName>
        <fullName evidence="5">DNA-binding transcriptional regulator, FadR family</fullName>
    </submittedName>
</protein>
<dbReference type="SMART" id="SM00345">
    <property type="entry name" value="HTH_GNTR"/>
    <property type="match status" value="1"/>
</dbReference>
<keyword evidence="1" id="KW-0805">Transcription regulation</keyword>
<dbReference type="EMBL" id="FMZZ01000006">
    <property type="protein sequence ID" value="SDC98160.1"/>
    <property type="molecule type" value="Genomic_DNA"/>
</dbReference>
<dbReference type="STRING" id="1271860.SAMN05216174_10677"/>
<evidence type="ECO:0000259" key="4">
    <source>
        <dbReference type="PROSITE" id="PS50949"/>
    </source>
</evidence>
<dbReference type="GO" id="GO:0003700">
    <property type="term" value="F:DNA-binding transcription factor activity"/>
    <property type="evidence" value="ECO:0007669"/>
    <property type="project" value="InterPro"/>
</dbReference>
<keyword evidence="3" id="KW-0804">Transcription</keyword>
<dbReference type="OrthoDB" id="4164516at2"/>
<proteinExistence type="predicted"/>
<evidence type="ECO:0000256" key="2">
    <source>
        <dbReference type="ARBA" id="ARBA00023125"/>
    </source>
</evidence>
<dbReference type="GO" id="GO:0003677">
    <property type="term" value="F:DNA binding"/>
    <property type="evidence" value="ECO:0007669"/>
    <property type="project" value="UniProtKB-KW"/>
</dbReference>
<dbReference type="SUPFAM" id="SSF46785">
    <property type="entry name" value="Winged helix' DNA-binding domain"/>
    <property type="match status" value="1"/>
</dbReference>
<gene>
    <name evidence="5" type="ORF">SAMN05216174_10677</name>
</gene>
<keyword evidence="2 5" id="KW-0238">DNA-binding</keyword>
<dbReference type="CDD" id="cd07377">
    <property type="entry name" value="WHTH_GntR"/>
    <property type="match status" value="1"/>
</dbReference>
<dbReference type="Pfam" id="PF00392">
    <property type="entry name" value="GntR"/>
    <property type="match status" value="1"/>
</dbReference>
<dbReference type="InterPro" id="IPR011711">
    <property type="entry name" value="GntR_C"/>
</dbReference>
<dbReference type="PROSITE" id="PS50949">
    <property type="entry name" value="HTH_GNTR"/>
    <property type="match status" value="1"/>
</dbReference>
<dbReference type="InterPro" id="IPR036390">
    <property type="entry name" value="WH_DNA-bd_sf"/>
</dbReference>
<dbReference type="Proteomes" id="UP000199501">
    <property type="component" value="Unassembled WGS sequence"/>
</dbReference>
<evidence type="ECO:0000313" key="6">
    <source>
        <dbReference type="Proteomes" id="UP000199501"/>
    </source>
</evidence>
<dbReference type="Gene3D" id="1.10.10.10">
    <property type="entry name" value="Winged helix-like DNA-binding domain superfamily/Winged helix DNA-binding domain"/>
    <property type="match status" value="1"/>
</dbReference>
<evidence type="ECO:0000256" key="3">
    <source>
        <dbReference type="ARBA" id="ARBA00023163"/>
    </source>
</evidence>
<dbReference type="SMART" id="SM00895">
    <property type="entry name" value="FCD"/>
    <property type="match status" value="1"/>
</dbReference>
<dbReference type="SUPFAM" id="SSF48008">
    <property type="entry name" value="GntR ligand-binding domain-like"/>
    <property type="match status" value="1"/>
</dbReference>
<dbReference type="InterPro" id="IPR036388">
    <property type="entry name" value="WH-like_DNA-bd_sf"/>
</dbReference>
<dbReference type="PANTHER" id="PTHR43537">
    <property type="entry name" value="TRANSCRIPTIONAL REGULATOR, GNTR FAMILY"/>
    <property type="match status" value="1"/>
</dbReference>
<dbReference type="AlphaFoldDB" id="A0A1G6R0G2"/>
<dbReference type="PANTHER" id="PTHR43537:SF44">
    <property type="entry name" value="GNTR FAMILY REGULATORY PROTEIN"/>
    <property type="match status" value="1"/>
</dbReference>
<organism evidence="5 6">
    <name type="scientific">Actinokineospora iranica</name>
    <dbReference type="NCBI Taxonomy" id="1271860"/>
    <lineage>
        <taxon>Bacteria</taxon>
        <taxon>Bacillati</taxon>
        <taxon>Actinomycetota</taxon>
        <taxon>Actinomycetes</taxon>
        <taxon>Pseudonocardiales</taxon>
        <taxon>Pseudonocardiaceae</taxon>
        <taxon>Actinokineospora</taxon>
    </lineage>
</organism>
<feature type="domain" description="HTH gntR-type" evidence="4">
    <location>
        <begin position="3"/>
        <end position="70"/>
    </location>
</feature>
<dbReference type="RefSeq" id="WP_091450497.1">
    <property type="nucleotide sequence ID" value="NZ_FMZZ01000006.1"/>
</dbReference>
<name>A0A1G6R0G2_9PSEU</name>
<evidence type="ECO:0000256" key="1">
    <source>
        <dbReference type="ARBA" id="ARBA00023015"/>
    </source>
</evidence>
<dbReference type="Pfam" id="PF07729">
    <property type="entry name" value="FCD"/>
    <property type="match status" value="1"/>
</dbReference>